<proteinExistence type="predicted"/>
<keyword evidence="3 7" id="KW-0812">Transmembrane</keyword>
<evidence type="ECO:0000256" key="3">
    <source>
        <dbReference type="ARBA" id="ARBA00022692"/>
    </source>
</evidence>
<gene>
    <name evidence="9" type="ORF">CBM15_08975</name>
</gene>
<feature type="compositionally biased region" description="Basic and acidic residues" evidence="6">
    <location>
        <begin position="285"/>
        <end position="303"/>
    </location>
</feature>
<feature type="region of interest" description="Disordered" evidence="6">
    <location>
        <begin position="213"/>
        <end position="355"/>
    </location>
</feature>
<keyword evidence="10" id="KW-1185">Reference proteome</keyword>
<keyword evidence="2" id="KW-1003">Cell membrane</keyword>
<sequence>MMRTYRGVVFEIEKKYTVFLTEKGEFLRGIPIGGPPNIGDEVDFHLINTPSLFSGRVKPRLFGTVMIAAVLLLSIVASLIPMGDEVMAYVQLESDTAVELGVNELGEVIVLRSLNGTSVETEKSLDHWKGDSISKVLDTALKKLTAKGISEQVNITIIYENSKNQQKVQKIVGNAVRDVQSANKELTMKIGESTAEERAMANMQEMSVYKFKESQQVNPAMEIKPSSEIDEDIKNNPANEQREMETPINKESFPSVPANEKVNGNENAKESSGNKVQKSNGTVEKPIREQKEKPKETPVEKGKSSNPELGNGNSNKGNQSPAPQQPKENKNEQKQSGNDNSANAASKNKDQPNSP</sequence>
<dbReference type="Proteomes" id="UP000196594">
    <property type="component" value="Unassembled WGS sequence"/>
</dbReference>
<feature type="compositionally biased region" description="Polar residues" evidence="6">
    <location>
        <begin position="304"/>
        <end position="322"/>
    </location>
</feature>
<dbReference type="Pfam" id="PF12791">
    <property type="entry name" value="RsgI_N"/>
    <property type="match status" value="1"/>
</dbReference>
<evidence type="ECO:0000313" key="9">
    <source>
        <dbReference type="EMBL" id="OUZ39375.1"/>
    </source>
</evidence>
<evidence type="ECO:0000256" key="5">
    <source>
        <dbReference type="ARBA" id="ARBA00023136"/>
    </source>
</evidence>
<keyword evidence="5 7" id="KW-0472">Membrane</keyword>
<dbReference type="EMBL" id="NHNT01000004">
    <property type="protein sequence ID" value="OUZ39375.1"/>
    <property type="molecule type" value="Genomic_DNA"/>
</dbReference>
<evidence type="ECO:0000313" key="10">
    <source>
        <dbReference type="Proteomes" id="UP000196594"/>
    </source>
</evidence>
<evidence type="ECO:0000256" key="6">
    <source>
        <dbReference type="SAM" id="MobiDB-lite"/>
    </source>
</evidence>
<accession>A0ABX3ZI47</accession>
<dbReference type="InterPro" id="IPR024449">
    <property type="entry name" value="Anti-sigma_RsgI_N"/>
</dbReference>
<comment type="caution">
    <text evidence="9">The sequence shown here is derived from an EMBL/GenBank/DDBJ whole genome shotgun (WGS) entry which is preliminary data.</text>
</comment>
<keyword evidence="4 7" id="KW-1133">Transmembrane helix</keyword>
<evidence type="ECO:0000256" key="4">
    <source>
        <dbReference type="ARBA" id="ARBA00022989"/>
    </source>
</evidence>
<evidence type="ECO:0000256" key="7">
    <source>
        <dbReference type="SAM" id="Phobius"/>
    </source>
</evidence>
<reference evidence="9 10" key="1">
    <citation type="journal article" date="2017" name="Int. J. Syst. Evol. Microbiol.">
        <title>Solibacillus kalamii sp. nov., isolated from a high-efficiency particulate arrestance filter system used in the International Space Station.</title>
        <authorList>
            <person name="Checinska Sielaff A."/>
            <person name="Kumar R.M."/>
            <person name="Pal D."/>
            <person name="Mayilraj S."/>
            <person name="Venkateswaran K."/>
        </authorList>
    </citation>
    <scope>NUCLEOTIDE SEQUENCE [LARGE SCALE GENOMIC DNA]</scope>
    <source>
        <strain evidence="9 10">ISSFR-015</strain>
    </source>
</reference>
<comment type="subcellular location">
    <subcellularLocation>
        <location evidence="1">Cell membrane</location>
        <topology evidence="1">Single-pass membrane protein</topology>
    </subcellularLocation>
</comment>
<feature type="compositionally biased region" description="Low complexity" evidence="6">
    <location>
        <begin position="334"/>
        <end position="346"/>
    </location>
</feature>
<dbReference type="PROSITE" id="PS51849">
    <property type="entry name" value="RSGI_N"/>
    <property type="match status" value="1"/>
</dbReference>
<evidence type="ECO:0000256" key="2">
    <source>
        <dbReference type="ARBA" id="ARBA00022475"/>
    </source>
</evidence>
<organism evidence="9 10">
    <name type="scientific">Solibacillus kalamii</name>
    <dbReference type="NCBI Taxonomy" id="1748298"/>
    <lineage>
        <taxon>Bacteria</taxon>
        <taxon>Bacillati</taxon>
        <taxon>Bacillota</taxon>
        <taxon>Bacilli</taxon>
        <taxon>Bacillales</taxon>
        <taxon>Caryophanaceae</taxon>
        <taxon>Solibacillus</taxon>
    </lineage>
</organism>
<name>A0ABX3ZI47_9BACL</name>
<feature type="compositionally biased region" description="Polar residues" evidence="6">
    <location>
        <begin position="262"/>
        <end position="282"/>
    </location>
</feature>
<dbReference type="Pfam" id="PF23750">
    <property type="entry name" value="RsgI_M"/>
    <property type="match status" value="1"/>
</dbReference>
<feature type="domain" description="RsgI N-terminal anti-sigma" evidence="8">
    <location>
        <begin position="5"/>
        <end position="53"/>
    </location>
</feature>
<feature type="transmembrane region" description="Helical" evidence="7">
    <location>
        <begin position="61"/>
        <end position="82"/>
    </location>
</feature>
<dbReference type="InterPro" id="IPR055431">
    <property type="entry name" value="RsgI_M"/>
</dbReference>
<evidence type="ECO:0000259" key="8">
    <source>
        <dbReference type="PROSITE" id="PS51849"/>
    </source>
</evidence>
<evidence type="ECO:0000256" key="1">
    <source>
        <dbReference type="ARBA" id="ARBA00004162"/>
    </source>
</evidence>
<protein>
    <recommendedName>
        <fullName evidence="8">RsgI N-terminal anti-sigma domain-containing protein</fullName>
    </recommendedName>
</protein>